<sequence>MFSKAVLLFLVVYFSLGCANGLKTEKFFREDYTYIEAVESFYKIHTTPRKWAEAKRTCALEGATLWHPDNDDEAREVKTFWKNTQPSIEWVYVGLSDIMAEGVFETVDGEPVSKVYNKWEPGQPNDKNGREDCVYLYKDYNLDDWPCDYDYHFICKKSLYSLESDSNCNSSVSDGQDANTLYRKDYRYMENEESYYKIHTSPKTWAKAKQTCELEDATLWHPDNNAEAQAVISYWKTTQPHIRWVYVGLTDEETEGVFKTLDGKSVSQVYNKWEPGQPGNNGDCAYLYKEGNLGDWTCDSAYYFICKKTLSSLEWYYHCNASDLDRPPKKFFRNDYNYIKAEDSFYKIHTTPQTWPDAKRVCALEGATFWHPDNEDEANAVISFWNSTQPHIGWVYVGVSEIMADGMFETVDGKAISEVYNKWQPGQPDNFGGNQHCVYIYRDREGVLDNWPCDYKYNFICKKSFQSLEWNHHCGMPDSDYIFNKNNRKCYKVHTTPLNWTEAYTTCRREQSHLAVVTNKHEVDYLVNLTESTPTPRVKNDFEKGVYHLGFHNRFNEGWQTVKGTPMSVDAENWWDSNKPAEDRDQCGSMFYTGRLINTDCDMKSFFICEHERS</sequence>
<dbReference type="InterPro" id="IPR016187">
    <property type="entry name" value="CTDL_fold"/>
</dbReference>
<feature type="signal peptide" evidence="2">
    <location>
        <begin position="1"/>
        <end position="21"/>
    </location>
</feature>
<dbReference type="EMBL" id="JARGEI010000012">
    <property type="protein sequence ID" value="KAJ8722602.1"/>
    <property type="molecule type" value="Genomic_DNA"/>
</dbReference>
<dbReference type="AlphaFoldDB" id="A0AAD7YMU3"/>
<proteinExistence type="predicted"/>
<evidence type="ECO:0000259" key="3">
    <source>
        <dbReference type="PROSITE" id="PS50041"/>
    </source>
</evidence>
<dbReference type="PROSITE" id="PS00615">
    <property type="entry name" value="C_TYPE_LECTIN_1"/>
    <property type="match status" value="3"/>
</dbReference>
<dbReference type="InterPro" id="IPR001304">
    <property type="entry name" value="C-type_lectin-like"/>
</dbReference>
<dbReference type="Gene3D" id="3.10.100.10">
    <property type="entry name" value="Mannose-Binding Protein A, subunit A"/>
    <property type="match status" value="4"/>
</dbReference>
<dbReference type="Proteomes" id="UP001231518">
    <property type="component" value="Chromosome 15"/>
</dbReference>
<evidence type="ECO:0000256" key="2">
    <source>
        <dbReference type="SAM" id="SignalP"/>
    </source>
</evidence>
<dbReference type="PANTHER" id="PTHR22801:SF63">
    <property type="entry name" value="C-TYPE LECTIN DOMAIN-CONTAINING PROTEIN"/>
    <property type="match status" value="1"/>
</dbReference>
<dbReference type="Pfam" id="PF00059">
    <property type="entry name" value="Lectin_C"/>
    <property type="match status" value="4"/>
</dbReference>
<dbReference type="PROSITE" id="PS50041">
    <property type="entry name" value="C_TYPE_LECTIN_2"/>
    <property type="match status" value="4"/>
</dbReference>
<organism evidence="4 5">
    <name type="scientific">Mythimna separata</name>
    <name type="common">Oriental armyworm</name>
    <name type="synonym">Pseudaletia separata</name>
    <dbReference type="NCBI Taxonomy" id="271217"/>
    <lineage>
        <taxon>Eukaryota</taxon>
        <taxon>Metazoa</taxon>
        <taxon>Ecdysozoa</taxon>
        <taxon>Arthropoda</taxon>
        <taxon>Hexapoda</taxon>
        <taxon>Insecta</taxon>
        <taxon>Pterygota</taxon>
        <taxon>Neoptera</taxon>
        <taxon>Endopterygota</taxon>
        <taxon>Lepidoptera</taxon>
        <taxon>Glossata</taxon>
        <taxon>Ditrysia</taxon>
        <taxon>Noctuoidea</taxon>
        <taxon>Noctuidae</taxon>
        <taxon>Noctuinae</taxon>
        <taxon>Hadenini</taxon>
        <taxon>Mythimna</taxon>
    </lineage>
</organism>
<accession>A0AAD7YMU3</accession>
<evidence type="ECO:0000313" key="4">
    <source>
        <dbReference type="EMBL" id="KAJ8722602.1"/>
    </source>
</evidence>
<name>A0AAD7YMU3_MYTSE</name>
<keyword evidence="2" id="KW-0732">Signal</keyword>
<protein>
    <recommendedName>
        <fullName evidence="3">C-type lectin domain-containing protein</fullName>
    </recommendedName>
</protein>
<keyword evidence="1" id="KW-1015">Disulfide bond</keyword>
<comment type="caution">
    <text evidence="4">The sequence shown here is derived from an EMBL/GenBank/DDBJ whole genome shotgun (WGS) entry which is preliminary data.</text>
</comment>
<feature type="domain" description="C-type lectin" evidence="3">
    <location>
        <begin position="42"/>
        <end position="156"/>
    </location>
</feature>
<dbReference type="InterPro" id="IPR018378">
    <property type="entry name" value="C-type_lectin_CS"/>
</dbReference>
<dbReference type="InterPro" id="IPR050801">
    <property type="entry name" value="Ca-Dep_Lectins_ImmuneDev"/>
</dbReference>
<evidence type="ECO:0000313" key="5">
    <source>
        <dbReference type="Proteomes" id="UP001231518"/>
    </source>
</evidence>
<feature type="domain" description="C-type lectin" evidence="3">
    <location>
        <begin position="196"/>
        <end position="307"/>
    </location>
</feature>
<dbReference type="SMART" id="SM00034">
    <property type="entry name" value="CLECT"/>
    <property type="match status" value="4"/>
</dbReference>
<reference evidence="4" key="1">
    <citation type="submission" date="2023-03" db="EMBL/GenBank/DDBJ databases">
        <title>Chromosome-level genomes of two armyworms, Mythimna separata and Mythimna loreyi, provide insights into the biosynthesis and reception of sex pheromones.</title>
        <authorList>
            <person name="Zhao H."/>
        </authorList>
    </citation>
    <scope>NUCLEOTIDE SEQUENCE</scope>
    <source>
        <strain evidence="4">BeijingLab</strain>
        <tissue evidence="4">Pupa</tissue>
    </source>
</reference>
<keyword evidence="5" id="KW-1185">Reference proteome</keyword>
<dbReference type="SUPFAM" id="SSF56436">
    <property type="entry name" value="C-type lectin-like"/>
    <property type="match status" value="4"/>
</dbReference>
<dbReference type="PROSITE" id="PS51257">
    <property type="entry name" value="PROKAR_LIPOPROTEIN"/>
    <property type="match status" value="1"/>
</dbReference>
<feature type="domain" description="C-type lectin" evidence="3">
    <location>
        <begin position="486"/>
        <end position="610"/>
    </location>
</feature>
<dbReference type="CDD" id="cd00037">
    <property type="entry name" value="CLECT"/>
    <property type="match status" value="2"/>
</dbReference>
<dbReference type="InterPro" id="IPR016186">
    <property type="entry name" value="C-type_lectin-like/link_sf"/>
</dbReference>
<evidence type="ECO:0000256" key="1">
    <source>
        <dbReference type="ARBA" id="ARBA00023157"/>
    </source>
</evidence>
<feature type="domain" description="C-type lectin" evidence="3">
    <location>
        <begin position="341"/>
        <end position="462"/>
    </location>
</feature>
<dbReference type="PANTHER" id="PTHR22801">
    <property type="entry name" value="LITHOSTATHINE"/>
    <property type="match status" value="1"/>
</dbReference>
<feature type="chain" id="PRO_5041935660" description="C-type lectin domain-containing protein" evidence="2">
    <location>
        <begin position="22"/>
        <end position="614"/>
    </location>
</feature>
<gene>
    <name evidence="4" type="ORF">PYW07_003782</name>
</gene>